<sequence>MGISHVKSITSPSLFAMTAQANIKIAEERIYLNIDGAVHLDSGFATAGGIVCDKEGNWIIGFHRFLGKCSVFDAELCGILDGLELVQRRGYDQVIIFFDCLQVVKAILGSSSTTSNSALIRRIHNILSQEN</sequence>
<organism evidence="2 3">
    <name type="scientific">Gossypium stocksii</name>
    <dbReference type="NCBI Taxonomy" id="47602"/>
    <lineage>
        <taxon>Eukaryota</taxon>
        <taxon>Viridiplantae</taxon>
        <taxon>Streptophyta</taxon>
        <taxon>Embryophyta</taxon>
        <taxon>Tracheophyta</taxon>
        <taxon>Spermatophyta</taxon>
        <taxon>Magnoliopsida</taxon>
        <taxon>eudicotyledons</taxon>
        <taxon>Gunneridae</taxon>
        <taxon>Pentapetalae</taxon>
        <taxon>rosids</taxon>
        <taxon>malvids</taxon>
        <taxon>Malvales</taxon>
        <taxon>Malvaceae</taxon>
        <taxon>Malvoideae</taxon>
        <taxon>Gossypium</taxon>
    </lineage>
</organism>
<dbReference type="InterPro" id="IPR012337">
    <property type="entry name" value="RNaseH-like_sf"/>
</dbReference>
<dbReference type="Proteomes" id="UP000828251">
    <property type="component" value="Unassembled WGS sequence"/>
</dbReference>
<dbReference type="Gene3D" id="3.30.420.10">
    <property type="entry name" value="Ribonuclease H-like superfamily/Ribonuclease H"/>
    <property type="match status" value="1"/>
</dbReference>
<dbReference type="CDD" id="cd06222">
    <property type="entry name" value="RNase_H_like"/>
    <property type="match status" value="1"/>
</dbReference>
<keyword evidence="3" id="KW-1185">Reference proteome</keyword>
<gene>
    <name evidence="2" type="ORF">J1N35_032984</name>
</gene>
<evidence type="ECO:0000259" key="1">
    <source>
        <dbReference type="Pfam" id="PF13456"/>
    </source>
</evidence>
<dbReference type="GO" id="GO:0004523">
    <property type="term" value="F:RNA-DNA hybrid ribonuclease activity"/>
    <property type="evidence" value="ECO:0007669"/>
    <property type="project" value="InterPro"/>
</dbReference>
<accession>A0A9D3UR55</accession>
<dbReference type="InterPro" id="IPR053151">
    <property type="entry name" value="RNase_H-like"/>
</dbReference>
<evidence type="ECO:0000313" key="2">
    <source>
        <dbReference type="EMBL" id="KAH1054919.1"/>
    </source>
</evidence>
<dbReference type="EMBL" id="JAIQCV010000010">
    <property type="protein sequence ID" value="KAH1054919.1"/>
    <property type="molecule type" value="Genomic_DNA"/>
</dbReference>
<dbReference type="InterPro" id="IPR044730">
    <property type="entry name" value="RNase_H-like_dom_plant"/>
</dbReference>
<dbReference type="InterPro" id="IPR036397">
    <property type="entry name" value="RNaseH_sf"/>
</dbReference>
<dbReference type="InterPro" id="IPR002156">
    <property type="entry name" value="RNaseH_domain"/>
</dbReference>
<dbReference type="AlphaFoldDB" id="A0A9D3UR55"/>
<dbReference type="SUPFAM" id="SSF53098">
    <property type="entry name" value="Ribonuclease H-like"/>
    <property type="match status" value="1"/>
</dbReference>
<proteinExistence type="predicted"/>
<dbReference type="Pfam" id="PF13456">
    <property type="entry name" value="RVT_3"/>
    <property type="match status" value="1"/>
</dbReference>
<feature type="domain" description="RNase H type-1" evidence="1">
    <location>
        <begin position="33"/>
        <end position="128"/>
    </location>
</feature>
<dbReference type="PANTHER" id="PTHR47723">
    <property type="entry name" value="OS05G0353850 PROTEIN"/>
    <property type="match status" value="1"/>
</dbReference>
<reference evidence="2 3" key="1">
    <citation type="journal article" date="2021" name="Plant Biotechnol. J.">
        <title>Multi-omics assisted identification of the key and species-specific regulatory components of drought-tolerant mechanisms in Gossypium stocksii.</title>
        <authorList>
            <person name="Yu D."/>
            <person name="Ke L."/>
            <person name="Zhang D."/>
            <person name="Wu Y."/>
            <person name="Sun Y."/>
            <person name="Mei J."/>
            <person name="Sun J."/>
            <person name="Sun Y."/>
        </authorList>
    </citation>
    <scope>NUCLEOTIDE SEQUENCE [LARGE SCALE GENOMIC DNA]</scope>
    <source>
        <strain evidence="3">cv. E1</strain>
        <tissue evidence="2">Leaf</tissue>
    </source>
</reference>
<dbReference type="OrthoDB" id="1002594at2759"/>
<evidence type="ECO:0000313" key="3">
    <source>
        <dbReference type="Proteomes" id="UP000828251"/>
    </source>
</evidence>
<name>A0A9D3UR55_9ROSI</name>
<protein>
    <recommendedName>
        <fullName evidence="1">RNase H type-1 domain-containing protein</fullName>
    </recommendedName>
</protein>
<dbReference type="PANTHER" id="PTHR47723:SF19">
    <property type="entry name" value="POLYNUCLEOTIDYL TRANSFERASE, RIBONUCLEASE H-LIKE SUPERFAMILY PROTEIN"/>
    <property type="match status" value="1"/>
</dbReference>
<comment type="caution">
    <text evidence="2">The sequence shown here is derived from an EMBL/GenBank/DDBJ whole genome shotgun (WGS) entry which is preliminary data.</text>
</comment>
<dbReference type="GO" id="GO:0003676">
    <property type="term" value="F:nucleic acid binding"/>
    <property type="evidence" value="ECO:0007669"/>
    <property type="project" value="InterPro"/>
</dbReference>